<keyword evidence="2" id="KW-0963">Cytoplasm</keyword>
<dbReference type="GO" id="GO:0004674">
    <property type="term" value="F:protein serine/threonine kinase activity"/>
    <property type="evidence" value="ECO:0007669"/>
    <property type="project" value="UniProtKB-KW"/>
</dbReference>
<accession>A0A2T9YXC3</accession>
<reference evidence="12 13" key="1">
    <citation type="journal article" date="2018" name="MBio">
        <title>Comparative Genomics Reveals the Core Gene Toolbox for the Fungus-Insect Symbiosis.</title>
        <authorList>
            <person name="Wang Y."/>
            <person name="Stata M."/>
            <person name="Wang W."/>
            <person name="Stajich J.E."/>
            <person name="White M.M."/>
            <person name="Moncalvo J.M."/>
        </authorList>
    </citation>
    <scope>NUCLEOTIDE SEQUENCE [LARGE SCALE GENOMIC DNA]</scope>
    <source>
        <strain evidence="12 13">SWE-8-4</strain>
    </source>
</reference>
<evidence type="ECO:0000256" key="6">
    <source>
        <dbReference type="ARBA" id="ARBA00022777"/>
    </source>
</evidence>
<evidence type="ECO:0000313" key="13">
    <source>
        <dbReference type="Proteomes" id="UP000245383"/>
    </source>
</evidence>
<dbReference type="Pfam" id="PF00069">
    <property type="entry name" value="Pkinase"/>
    <property type="match status" value="1"/>
</dbReference>
<dbReference type="STRING" id="133385.A0A2T9YXC3"/>
<dbReference type="InterPro" id="IPR008271">
    <property type="entry name" value="Ser/Thr_kinase_AS"/>
</dbReference>
<keyword evidence="13" id="KW-1185">Reference proteome</keyword>
<feature type="binding site" evidence="8">
    <location>
        <position position="54"/>
    </location>
    <ligand>
        <name>ATP</name>
        <dbReference type="ChEBI" id="CHEBI:30616"/>
    </ligand>
</feature>
<dbReference type="PANTHER" id="PTHR24345:SF91">
    <property type="entry name" value="SERINE_THREONINE-PROTEIN KINASE PLK4"/>
    <property type="match status" value="1"/>
</dbReference>
<dbReference type="PROSITE" id="PS51984">
    <property type="entry name" value="CPB1"/>
    <property type="match status" value="1"/>
</dbReference>
<keyword evidence="4" id="KW-0808">Transferase</keyword>
<dbReference type="InterPro" id="IPR036947">
    <property type="entry name" value="POLO_box_dom_sf"/>
</dbReference>
<dbReference type="InterPro" id="IPR046437">
    <property type="entry name" value="Ser_Thr-PK_POLO_box_1_sf"/>
</dbReference>
<dbReference type="EMBL" id="MBFR01000020">
    <property type="protein sequence ID" value="PVU96993.1"/>
    <property type="molecule type" value="Genomic_DNA"/>
</dbReference>
<dbReference type="SUPFAM" id="SSF56112">
    <property type="entry name" value="Protein kinase-like (PK-like)"/>
    <property type="match status" value="1"/>
</dbReference>
<dbReference type="Pfam" id="PF18409">
    <property type="entry name" value="Plk4_PB2"/>
    <property type="match status" value="1"/>
</dbReference>
<evidence type="ECO:0000256" key="7">
    <source>
        <dbReference type="ARBA" id="ARBA00022840"/>
    </source>
</evidence>
<dbReference type="AlphaFoldDB" id="A0A2T9YXC3"/>
<dbReference type="Gene3D" id="1.10.510.10">
    <property type="entry name" value="Transferase(Phosphotransferase) domain 1"/>
    <property type="match status" value="1"/>
</dbReference>
<keyword evidence="5 8" id="KW-0547">Nucleotide-binding</keyword>
<evidence type="ECO:0000256" key="8">
    <source>
        <dbReference type="PROSITE-ProRule" id="PRU10141"/>
    </source>
</evidence>
<feature type="domain" description="Protein kinase" evidence="9">
    <location>
        <begin position="16"/>
        <end position="289"/>
    </location>
</feature>
<dbReference type="GO" id="GO:0005634">
    <property type="term" value="C:nucleus"/>
    <property type="evidence" value="ECO:0007669"/>
    <property type="project" value="TreeGrafter"/>
</dbReference>
<evidence type="ECO:0000256" key="1">
    <source>
        <dbReference type="ARBA" id="ARBA00004496"/>
    </source>
</evidence>
<dbReference type="InterPro" id="IPR033698">
    <property type="entry name" value="POLO_box_Plk4_2"/>
</dbReference>
<evidence type="ECO:0000313" key="12">
    <source>
        <dbReference type="EMBL" id="PVU96993.1"/>
    </source>
</evidence>
<evidence type="ECO:0000256" key="5">
    <source>
        <dbReference type="ARBA" id="ARBA00022741"/>
    </source>
</evidence>
<comment type="subcellular location">
    <subcellularLocation>
        <location evidence="1">Cytoplasm</location>
    </subcellularLocation>
</comment>
<feature type="domain" description="Cryptic POLO box 1 (CPB1)" evidence="10">
    <location>
        <begin position="412"/>
        <end position="512"/>
    </location>
</feature>
<dbReference type="PROSITE" id="PS50011">
    <property type="entry name" value="PROTEIN_KINASE_DOM"/>
    <property type="match status" value="1"/>
</dbReference>
<dbReference type="GO" id="GO:0005524">
    <property type="term" value="F:ATP binding"/>
    <property type="evidence" value="ECO:0007669"/>
    <property type="project" value="UniProtKB-UniRule"/>
</dbReference>
<evidence type="ECO:0000256" key="4">
    <source>
        <dbReference type="ARBA" id="ARBA00022679"/>
    </source>
</evidence>
<dbReference type="PROSITE" id="PS51985">
    <property type="entry name" value="CPB2"/>
    <property type="match status" value="1"/>
</dbReference>
<dbReference type="GO" id="GO:0005737">
    <property type="term" value="C:cytoplasm"/>
    <property type="evidence" value="ECO:0007669"/>
    <property type="project" value="UniProtKB-SubCell"/>
</dbReference>
<dbReference type="PROSITE" id="PS00108">
    <property type="entry name" value="PROTEIN_KINASE_ST"/>
    <property type="match status" value="1"/>
</dbReference>
<sequence length="895" mass="102335">MFSTIPASTPLLQMSFPYKAEIGRGGFGTVFSAYSKTPPTSLSASSTHNKFAIKVIKKSLLKTDELRNRIAAEVQIHSNLKNPAIVSLLDFFENDKKVYLVMELCPYGDLYSYLIERQSIFNKFSVSPSQTETKMAILSEVEIRGLMLQLGRGVRYMHKLGVLHRDLKLKNLVLSTDMQVKIIDFGLATMVSHNTANQTTFCGTQNYISPEVAARKPYGFATDLWALGCLLITFMRGYPLIDRELTENFHFWSSFKNYSSDIIHLAQKLLLEDPIKRLSINNYFSHPFFNPIHPSKNLQSLNEYENSCLSNLENSQNILPRALPPPFSNTEDLNRQKSNNPVSKDLFSNITSAIPTTSKNINSSVQNYPLTSFLSAAMLNVLGYSNIDPPILKNHSTVPSPTENSNILLSHSSDNLFNLIGINRLHPIKQKTKHASIEITQDHKLKVEFIKDSHIMIFDSNIKKILLFNPGSSIYTVQNAVLSYDFFDPNLSSEILRKIKYVLKFVDLVKSKTPKIVLRTSQAKAIYMENSPNPDLQVEFYNKVKVIYSRKKMIAEIRIPSKSDLPTDIQRFPLYQSDHNTTLQINFDSVPSRLLPVLNHVNKCLKLCSSTENFIESWEIGKNSKADEYTGQITYPILISEDLNLSDFIPAGLSKKILIKKPGLSLLSSKGTHNRTSLLHENNNNYSQNSTYFQNSKSTTIVSKFDANDSHTDWRYQYKNDTPSNFLDNRYTPINNLLAQHQSNKTRDISNSALTNVKPRVEPFTDYNFKPELNQRDNNKSPINAIENDDYLFEKNFKESKNIKFSFIPNIGWCICKKIQNKEVDRYQFHILFFDGTKILVDSLSDKVMFWEYSQKPNSDFKPILYPIDHTIPDNIKQKLQSIPQFLPLLELDNN</sequence>
<dbReference type="Proteomes" id="UP000245383">
    <property type="component" value="Unassembled WGS sequence"/>
</dbReference>
<dbReference type="Gene3D" id="3.30.1120.120">
    <property type="match status" value="1"/>
</dbReference>
<dbReference type="SMART" id="SM00220">
    <property type="entry name" value="S_TKc"/>
    <property type="match status" value="1"/>
</dbReference>
<protein>
    <submittedName>
        <fullName evidence="12">Uncharacterized protein</fullName>
    </submittedName>
</protein>
<dbReference type="PROSITE" id="PS00107">
    <property type="entry name" value="PROTEIN_KINASE_ATP"/>
    <property type="match status" value="1"/>
</dbReference>
<evidence type="ECO:0000259" key="9">
    <source>
        <dbReference type="PROSITE" id="PS50011"/>
    </source>
</evidence>
<evidence type="ECO:0000259" key="11">
    <source>
        <dbReference type="PROSITE" id="PS51985"/>
    </source>
</evidence>
<organism evidence="12 13">
    <name type="scientific">Smittium simulii</name>
    <dbReference type="NCBI Taxonomy" id="133385"/>
    <lineage>
        <taxon>Eukaryota</taxon>
        <taxon>Fungi</taxon>
        <taxon>Fungi incertae sedis</taxon>
        <taxon>Zoopagomycota</taxon>
        <taxon>Kickxellomycotina</taxon>
        <taxon>Harpellomycetes</taxon>
        <taxon>Harpellales</taxon>
        <taxon>Legeriomycetaceae</taxon>
        <taxon>Smittium</taxon>
    </lineage>
</organism>
<dbReference type="FunFam" id="3.30.200.20:FF:000042">
    <property type="entry name" value="Aurora kinase A"/>
    <property type="match status" value="1"/>
</dbReference>
<proteinExistence type="predicted"/>
<evidence type="ECO:0000256" key="2">
    <source>
        <dbReference type="ARBA" id="ARBA00022490"/>
    </source>
</evidence>
<evidence type="ECO:0000256" key="3">
    <source>
        <dbReference type="ARBA" id="ARBA00022527"/>
    </source>
</evidence>
<evidence type="ECO:0000259" key="10">
    <source>
        <dbReference type="PROSITE" id="PS51984"/>
    </source>
</evidence>
<comment type="caution">
    <text evidence="12">The sequence shown here is derived from an EMBL/GenBank/DDBJ whole genome shotgun (WGS) entry which is preliminary data.</text>
</comment>
<dbReference type="Gene3D" id="3.30.1120.30">
    <property type="entry name" value="POLO box domain"/>
    <property type="match status" value="1"/>
</dbReference>
<dbReference type="OrthoDB" id="408964at2759"/>
<dbReference type="Gene3D" id="3.30.1120.130">
    <property type="match status" value="1"/>
</dbReference>
<feature type="domain" description="Cryptic POLO box 2 (CPB2)" evidence="11">
    <location>
        <begin position="513"/>
        <end position="649"/>
    </location>
</feature>
<keyword evidence="6" id="KW-0418">Kinase</keyword>
<dbReference type="InterPro" id="IPR000719">
    <property type="entry name" value="Prot_kinase_dom"/>
</dbReference>
<dbReference type="InterPro" id="IPR017441">
    <property type="entry name" value="Protein_kinase_ATP_BS"/>
</dbReference>
<dbReference type="InterPro" id="IPR047108">
    <property type="entry name" value="Plk4-like_POLO_box_2_sf"/>
</dbReference>
<dbReference type="InterPro" id="IPR011009">
    <property type="entry name" value="Kinase-like_dom_sf"/>
</dbReference>
<dbReference type="PANTHER" id="PTHR24345">
    <property type="entry name" value="SERINE/THREONINE-PROTEIN KINASE PLK"/>
    <property type="match status" value="1"/>
</dbReference>
<keyword evidence="3" id="KW-0723">Serine/threonine-protein kinase</keyword>
<name>A0A2T9YXC3_9FUNG</name>
<keyword evidence="7 8" id="KW-0067">ATP-binding</keyword>
<dbReference type="InterPro" id="IPR033699">
    <property type="entry name" value="POLO_box_Plk4_1"/>
</dbReference>
<gene>
    <name evidence="12" type="ORF">BB561_000822</name>
</gene>